<feature type="chain" id="PRO_5042064156" description="Methyltransferase" evidence="9">
    <location>
        <begin position="16"/>
        <end position="373"/>
    </location>
</feature>
<keyword evidence="3" id="KW-0812">Transmembrane</keyword>
<keyword evidence="5" id="KW-0492">Microsome</keyword>
<dbReference type="Gene3D" id="3.40.50.150">
    <property type="entry name" value="Vaccinia Virus protein VP39"/>
    <property type="match status" value="1"/>
</dbReference>
<dbReference type="CDD" id="cd02440">
    <property type="entry name" value="AdoMet_MTases"/>
    <property type="match status" value="1"/>
</dbReference>
<evidence type="ECO:0000256" key="4">
    <source>
        <dbReference type="ARBA" id="ARBA00022824"/>
    </source>
</evidence>
<comment type="subcellular location">
    <subcellularLocation>
        <location evidence="1">Microsome membrane</location>
        <topology evidence="1">Single-pass membrane protein</topology>
    </subcellularLocation>
</comment>
<dbReference type="Pfam" id="PF08241">
    <property type="entry name" value="Methyltransf_11"/>
    <property type="match status" value="1"/>
</dbReference>
<evidence type="ECO:0000256" key="5">
    <source>
        <dbReference type="ARBA" id="ARBA00022848"/>
    </source>
</evidence>
<dbReference type="InterPro" id="IPR013216">
    <property type="entry name" value="Methyltransf_11"/>
</dbReference>
<dbReference type="GO" id="GO:0003838">
    <property type="term" value="F:sterol 24-C-methyltransferase activity"/>
    <property type="evidence" value="ECO:0007669"/>
    <property type="project" value="TreeGrafter"/>
</dbReference>
<dbReference type="InterPro" id="IPR029063">
    <property type="entry name" value="SAM-dependent_MTases_sf"/>
</dbReference>
<dbReference type="GO" id="GO:0016126">
    <property type="term" value="P:sterol biosynthetic process"/>
    <property type="evidence" value="ECO:0007669"/>
    <property type="project" value="TreeGrafter"/>
</dbReference>
<keyword evidence="9" id="KW-0732">Signal</keyword>
<proteinExistence type="inferred from homology"/>
<dbReference type="PANTHER" id="PTHR44068">
    <property type="entry name" value="ZGC:194242"/>
    <property type="match status" value="1"/>
</dbReference>
<evidence type="ECO:0000256" key="9">
    <source>
        <dbReference type="SAM" id="SignalP"/>
    </source>
</evidence>
<dbReference type="Proteomes" id="UP001190700">
    <property type="component" value="Unassembled WGS sequence"/>
</dbReference>
<dbReference type="AlphaFoldDB" id="A0AAE0KZA9"/>
<evidence type="ECO:0008006" key="14">
    <source>
        <dbReference type="Google" id="ProtNLM"/>
    </source>
</evidence>
<comment type="caution">
    <text evidence="12">The sequence shown here is derived from an EMBL/GenBank/DDBJ whole genome shotgun (WGS) entry which is preliminary data.</text>
</comment>
<dbReference type="InterPro" id="IPR013705">
    <property type="entry name" value="Sterol_MeTrfase_C"/>
</dbReference>
<evidence type="ECO:0000256" key="1">
    <source>
        <dbReference type="ARBA" id="ARBA00004111"/>
    </source>
</evidence>
<dbReference type="Pfam" id="PF08498">
    <property type="entry name" value="Sterol_MT_C"/>
    <property type="match status" value="1"/>
</dbReference>
<dbReference type="EMBL" id="LGRX02013271">
    <property type="protein sequence ID" value="KAK3266281.1"/>
    <property type="molecule type" value="Genomic_DNA"/>
</dbReference>
<evidence type="ECO:0000256" key="6">
    <source>
        <dbReference type="ARBA" id="ARBA00022989"/>
    </source>
</evidence>
<evidence type="ECO:0000256" key="3">
    <source>
        <dbReference type="ARBA" id="ARBA00022692"/>
    </source>
</evidence>
<evidence type="ECO:0000256" key="8">
    <source>
        <dbReference type="ARBA" id="ARBA00038188"/>
    </source>
</evidence>
<keyword evidence="7" id="KW-0472">Membrane</keyword>
<feature type="signal peptide" evidence="9">
    <location>
        <begin position="1"/>
        <end position="15"/>
    </location>
</feature>
<name>A0AAE0KZA9_9CHLO</name>
<feature type="domain" description="Methyltransferase type 11" evidence="10">
    <location>
        <begin position="122"/>
        <end position="224"/>
    </location>
</feature>
<reference evidence="12 13" key="1">
    <citation type="journal article" date="2015" name="Genome Biol. Evol.">
        <title>Comparative Genomics of a Bacterivorous Green Alga Reveals Evolutionary Causalities and Consequences of Phago-Mixotrophic Mode of Nutrition.</title>
        <authorList>
            <person name="Burns J.A."/>
            <person name="Paasch A."/>
            <person name="Narechania A."/>
            <person name="Kim E."/>
        </authorList>
    </citation>
    <scope>NUCLEOTIDE SEQUENCE [LARGE SCALE GENOMIC DNA]</scope>
    <source>
        <strain evidence="12 13">PLY_AMNH</strain>
    </source>
</reference>
<evidence type="ECO:0000313" key="12">
    <source>
        <dbReference type="EMBL" id="KAK3266281.1"/>
    </source>
</evidence>
<accession>A0AAE0KZA9</accession>
<evidence type="ECO:0000313" key="13">
    <source>
        <dbReference type="Proteomes" id="UP001190700"/>
    </source>
</evidence>
<evidence type="ECO:0000259" key="11">
    <source>
        <dbReference type="Pfam" id="PF08498"/>
    </source>
</evidence>
<protein>
    <recommendedName>
        <fullName evidence="14">Methyltransferase</fullName>
    </recommendedName>
</protein>
<comment type="similarity">
    <text evidence="8">Belongs to the class I-like SAM-binding methyltransferase superfamily. Erg6/SMT family.</text>
</comment>
<dbReference type="PANTHER" id="PTHR44068:SF1">
    <property type="entry name" value="HYPOTHETICAL LOC100005854"/>
    <property type="match status" value="1"/>
</dbReference>
<dbReference type="SUPFAM" id="SSF53335">
    <property type="entry name" value="S-adenosyl-L-methionine-dependent methyltransferases"/>
    <property type="match status" value="1"/>
</dbReference>
<organism evidence="12 13">
    <name type="scientific">Cymbomonas tetramitiformis</name>
    <dbReference type="NCBI Taxonomy" id="36881"/>
    <lineage>
        <taxon>Eukaryota</taxon>
        <taxon>Viridiplantae</taxon>
        <taxon>Chlorophyta</taxon>
        <taxon>Pyramimonadophyceae</taxon>
        <taxon>Pyramimonadales</taxon>
        <taxon>Pyramimonadaceae</taxon>
        <taxon>Cymbomonas</taxon>
    </lineage>
</organism>
<evidence type="ECO:0000256" key="7">
    <source>
        <dbReference type="ARBA" id="ARBA00023136"/>
    </source>
</evidence>
<evidence type="ECO:0000256" key="2">
    <source>
        <dbReference type="ARBA" id="ARBA00022679"/>
    </source>
</evidence>
<keyword evidence="6" id="KW-1133">Transmembrane helix</keyword>
<keyword evidence="4" id="KW-0256">Endoplasmic reticulum</keyword>
<sequence>MGLTTMFMVLLPVLGSIFVLKVPYPGKFELDAERANILAKFDDYYSGAVEWGAEQPSHDEANNKDAAERYFTLITDFFEYGWGDAFHMSPLKEGYSFKASMAYWEQNFALEMGLKPDMRVADLGMGIGGPLRRISEFTGANITGLTNCVHQVNRAKTITEQRISSQWHKDRCTYLVGDYNKLPAIMEENTYDAAYFLESLSHSENRVPPLSEARRIVKPGGIVAGWQWMLRPEFNYSDPYHMELKRGMEYGGGLRNLNKPSERHLEYEAAGLEVLGSWDMGMQAIERGWNGWWTSLTSGHDIPSTLTSSHFGRKLTMWTVWVLETIGVAEKGTLRTAEMLEHCGYSAAVAGEMHIFTPAWVTIARVPPAPKGE</sequence>
<evidence type="ECO:0000259" key="10">
    <source>
        <dbReference type="Pfam" id="PF08241"/>
    </source>
</evidence>
<dbReference type="InterPro" id="IPR050447">
    <property type="entry name" value="Erg6_SMT_methyltransf"/>
</dbReference>
<feature type="domain" description="Sterol methyltransferase C-terminal" evidence="11">
    <location>
        <begin position="306"/>
        <end position="367"/>
    </location>
</feature>
<keyword evidence="2" id="KW-0808">Transferase</keyword>
<gene>
    <name evidence="12" type="ORF">CYMTET_25082</name>
</gene>
<keyword evidence="13" id="KW-1185">Reference proteome</keyword>
<dbReference type="GO" id="GO:0005783">
    <property type="term" value="C:endoplasmic reticulum"/>
    <property type="evidence" value="ECO:0007669"/>
    <property type="project" value="TreeGrafter"/>
</dbReference>